<keyword evidence="7 15" id="KW-0808">Transferase</keyword>
<keyword evidence="9 15" id="KW-0418">Kinase</keyword>
<keyword evidence="10 15" id="KW-0067">ATP-binding</keyword>
<dbReference type="GO" id="GO:0005886">
    <property type="term" value="C:plasma membrane"/>
    <property type="evidence" value="ECO:0007669"/>
    <property type="project" value="UniProtKB-SubCell"/>
</dbReference>
<evidence type="ECO:0000259" key="16">
    <source>
        <dbReference type="PROSITE" id="PS50011"/>
    </source>
</evidence>
<sequence length="237" mass="28036">MIKQSLLDNQVIWYESRLIDEASPQLFEPDFWKVQDRVIGSAQGRGTTWFVNLGNIHAALRHYRRGGLFGRLVEDRYCFSNWNKTRCYEEIMILDRLHKANVNVPRPLAASAVKTGWTYQADILVEKIPGAKDLVAILRDKELTKELYQDIGKMIAKMHQEQVNHTDLNIHNILLDQSDSVWIIDFDKCRVESGDKWKSDNLARLLRSYRKEKKNLRIHWREEEWQHLLEGYHSIEY</sequence>
<dbReference type="GO" id="GO:0004672">
    <property type="term" value="F:protein kinase activity"/>
    <property type="evidence" value="ECO:0007669"/>
    <property type="project" value="InterPro"/>
</dbReference>
<comment type="similarity">
    <text evidence="3 15">Belongs to the protein kinase superfamily. KdkA/RfaP family.</text>
</comment>
<dbReference type="Proteomes" id="UP000235746">
    <property type="component" value="Unassembled WGS sequence"/>
</dbReference>
<evidence type="ECO:0000256" key="8">
    <source>
        <dbReference type="ARBA" id="ARBA00022741"/>
    </source>
</evidence>
<evidence type="ECO:0000256" key="10">
    <source>
        <dbReference type="ARBA" id="ARBA00022840"/>
    </source>
</evidence>
<dbReference type="EMBL" id="MCYL01000045">
    <property type="protein sequence ID" value="PML53268.1"/>
    <property type="molecule type" value="Genomic_DNA"/>
</dbReference>
<comment type="pathway">
    <text evidence="2 15">Bacterial outer membrane biogenesis; LPS core biosynthesis.</text>
</comment>
<dbReference type="Gene3D" id="1.10.510.10">
    <property type="entry name" value="Transferase(Phosphotransferase) domain 1"/>
    <property type="match status" value="1"/>
</dbReference>
<feature type="active site" evidence="15">
    <location>
        <position position="167"/>
    </location>
</feature>
<name>A0A2N7IA88_9VIBR</name>
<dbReference type="HAMAP" id="MF_00521">
    <property type="entry name" value="KDO_kinase"/>
    <property type="match status" value="1"/>
</dbReference>
<dbReference type="AlphaFoldDB" id="A0A2N7IA88"/>
<evidence type="ECO:0000256" key="7">
    <source>
        <dbReference type="ARBA" id="ARBA00022679"/>
    </source>
</evidence>
<keyword evidence="8 15" id="KW-0547">Nucleotide-binding</keyword>
<gene>
    <name evidence="15" type="primary">kdkA</name>
    <name evidence="17" type="ORF">BCT74_12140</name>
</gene>
<evidence type="ECO:0000313" key="18">
    <source>
        <dbReference type="Proteomes" id="UP000235746"/>
    </source>
</evidence>
<accession>A0A2N7IA88</accession>
<dbReference type="PROSITE" id="PS50011">
    <property type="entry name" value="PROTEIN_KINASE_DOM"/>
    <property type="match status" value="1"/>
</dbReference>
<evidence type="ECO:0000313" key="17">
    <source>
        <dbReference type="EMBL" id="PML53268.1"/>
    </source>
</evidence>
<evidence type="ECO:0000256" key="14">
    <source>
        <dbReference type="ARBA" id="ARBA00034417"/>
    </source>
</evidence>
<evidence type="ECO:0000256" key="3">
    <source>
        <dbReference type="ARBA" id="ARBA00010327"/>
    </source>
</evidence>
<feature type="domain" description="Protein kinase" evidence="16">
    <location>
        <begin position="37"/>
        <end position="237"/>
    </location>
</feature>
<comment type="caution">
    <text evidence="17">The sequence shown here is derived from an EMBL/GenBank/DDBJ whole genome shotgun (WGS) entry which is preliminary data.</text>
</comment>
<keyword evidence="5 15" id="KW-1003">Cell membrane</keyword>
<comment type="function">
    <text evidence="15">Catalyzes the ATP-dependent phosphorylation of the 3-deoxy-D-manno-octulosonic acid (Kdo) residue in Kdo-lipid IV(A) at the 4-OH position.</text>
</comment>
<dbReference type="GO" id="GO:0009244">
    <property type="term" value="P:lipopolysaccharide core region biosynthetic process"/>
    <property type="evidence" value="ECO:0007669"/>
    <property type="project" value="UniProtKB-UniRule"/>
</dbReference>
<dbReference type="UniPathway" id="UPA00958"/>
<evidence type="ECO:0000256" key="9">
    <source>
        <dbReference type="ARBA" id="ARBA00022777"/>
    </source>
</evidence>
<dbReference type="InterPro" id="IPR000719">
    <property type="entry name" value="Prot_kinase_dom"/>
</dbReference>
<evidence type="ECO:0000256" key="4">
    <source>
        <dbReference type="ARBA" id="ARBA00011988"/>
    </source>
</evidence>
<evidence type="ECO:0000256" key="2">
    <source>
        <dbReference type="ARBA" id="ARBA00004713"/>
    </source>
</evidence>
<dbReference type="EC" id="2.7.1.166" evidence="4 15"/>
<evidence type="ECO:0000256" key="11">
    <source>
        <dbReference type="ARBA" id="ARBA00022985"/>
    </source>
</evidence>
<keyword evidence="12 15" id="KW-0472">Membrane</keyword>
<dbReference type="InterPro" id="IPR011009">
    <property type="entry name" value="Kinase-like_dom_sf"/>
</dbReference>
<dbReference type="NCBIfam" id="NF002475">
    <property type="entry name" value="PRK01723.1"/>
    <property type="match status" value="1"/>
</dbReference>
<protein>
    <recommendedName>
        <fullName evidence="13 15">3-deoxy-D-manno-octulosonic acid kinase</fullName>
        <shortName evidence="15">Kdo kinase</shortName>
        <ecNumber evidence="4 15">2.7.1.166</ecNumber>
    </recommendedName>
</protein>
<evidence type="ECO:0000256" key="5">
    <source>
        <dbReference type="ARBA" id="ARBA00022475"/>
    </source>
</evidence>
<comment type="catalytic activity">
    <reaction evidence="14 15">
        <text>an alpha-Kdo-(2-&gt;6)-lipid IVA + ATP = a 4-O-phospho-alpha-Kdo-(2-&gt;6)-lipid IVA + ADP + H(+)</text>
        <dbReference type="Rhea" id="RHEA:74271"/>
        <dbReference type="ChEBI" id="CHEBI:15378"/>
        <dbReference type="ChEBI" id="CHEBI:30616"/>
        <dbReference type="ChEBI" id="CHEBI:176428"/>
        <dbReference type="ChEBI" id="CHEBI:193140"/>
        <dbReference type="ChEBI" id="CHEBI:456216"/>
        <dbReference type="EC" id="2.7.1.166"/>
    </reaction>
</comment>
<dbReference type="Pfam" id="PF06293">
    <property type="entry name" value="Kdo"/>
    <property type="match status" value="1"/>
</dbReference>
<dbReference type="InterPro" id="IPR022826">
    <property type="entry name" value="KDO_kinase"/>
</dbReference>
<organism evidence="17 18">
    <name type="scientific">Vibrio lentus</name>
    <dbReference type="NCBI Taxonomy" id="136468"/>
    <lineage>
        <taxon>Bacteria</taxon>
        <taxon>Pseudomonadati</taxon>
        <taxon>Pseudomonadota</taxon>
        <taxon>Gammaproteobacteria</taxon>
        <taxon>Vibrionales</taxon>
        <taxon>Vibrionaceae</taxon>
        <taxon>Vibrio</taxon>
    </lineage>
</organism>
<evidence type="ECO:0000256" key="13">
    <source>
        <dbReference type="ARBA" id="ARBA00029511"/>
    </source>
</evidence>
<dbReference type="GO" id="GO:0005524">
    <property type="term" value="F:ATP binding"/>
    <property type="evidence" value="ECO:0007669"/>
    <property type="project" value="UniProtKB-UniRule"/>
</dbReference>
<comment type="subcellular location">
    <subcellularLocation>
        <location evidence="1 15">Cell inner membrane</location>
        <topology evidence="1 15">Peripheral membrane protein</topology>
        <orientation evidence="1 15">Cytoplasmic side</orientation>
    </subcellularLocation>
</comment>
<keyword evidence="11 15" id="KW-0448">Lipopolysaccharide biosynthesis</keyword>
<dbReference type="RefSeq" id="WP_102559345.1">
    <property type="nucleotide sequence ID" value="NZ_MCYL01000045.1"/>
</dbReference>
<keyword evidence="6 15" id="KW-0997">Cell inner membrane</keyword>
<evidence type="ECO:0000256" key="6">
    <source>
        <dbReference type="ARBA" id="ARBA00022519"/>
    </source>
</evidence>
<evidence type="ECO:0000256" key="1">
    <source>
        <dbReference type="ARBA" id="ARBA00004515"/>
    </source>
</evidence>
<dbReference type="SUPFAM" id="SSF56112">
    <property type="entry name" value="Protein kinase-like (PK-like)"/>
    <property type="match status" value="1"/>
</dbReference>
<evidence type="ECO:0000256" key="15">
    <source>
        <dbReference type="HAMAP-Rule" id="MF_00521"/>
    </source>
</evidence>
<reference evidence="18" key="1">
    <citation type="submission" date="2016-07" db="EMBL/GenBank/DDBJ databases">
        <title>Nontailed viruses are major unrecognized killers of bacteria in the ocean.</title>
        <authorList>
            <person name="Kauffman K."/>
            <person name="Hussain F."/>
            <person name="Yang J."/>
            <person name="Arevalo P."/>
            <person name="Brown J."/>
            <person name="Cutler M."/>
            <person name="Kelly L."/>
            <person name="Polz M.F."/>
        </authorList>
    </citation>
    <scope>NUCLEOTIDE SEQUENCE [LARGE SCALE GENOMIC DNA]</scope>
    <source>
        <strain evidence="18">10N.261.51.B8</strain>
    </source>
</reference>
<proteinExistence type="inferred from homology"/>
<evidence type="ECO:0000256" key="12">
    <source>
        <dbReference type="ARBA" id="ARBA00023136"/>
    </source>
</evidence>